<dbReference type="GO" id="GO:0042910">
    <property type="term" value="F:xenobiotic transmembrane transporter activity"/>
    <property type="evidence" value="ECO:0007669"/>
    <property type="project" value="InterPro"/>
</dbReference>
<evidence type="ECO:0000256" key="2">
    <source>
        <dbReference type="ARBA" id="ARBA00010199"/>
    </source>
</evidence>
<feature type="transmembrane region" description="Helical" evidence="6">
    <location>
        <begin position="330"/>
        <end position="351"/>
    </location>
</feature>
<dbReference type="InterPro" id="IPR044644">
    <property type="entry name" value="DinF-like"/>
</dbReference>
<gene>
    <name evidence="7" type="ORF">BWI75_08790</name>
</gene>
<comment type="caution">
    <text evidence="7">The sequence shown here is derived from an EMBL/GenBank/DDBJ whole genome shotgun (WGS) entry which is preliminary data.</text>
</comment>
<feature type="transmembrane region" description="Helical" evidence="6">
    <location>
        <begin position="22"/>
        <end position="42"/>
    </location>
</feature>
<dbReference type="PANTHER" id="PTHR42893:SF46">
    <property type="entry name" value="PROTEIN DETOXIFICATION 44, CHLOROPLASTIC"/>
    <property type="match status" value="1"/>
</dbReference>
<feature type="transmembrane region" description="Helical" evidence="6">
    <location>
        <begin position="210"/>
        <end position="233"/>
    </location>
</feature>
<evidence type="ECO:0000256" key="5">
    <source>
        <dbReference type="ARBA" id="ARBA00023136"/>
    </source>
</evidence>
<dbReference type="NCBIfam" id="NF041358">
    <property type="entry name" value="GntT_guanitoxin"/>
    <property type="match status" value="1"/>
</dbReference>
<dbReference type="GO" id="GO:0015297">
    <property type="term" value="F:antiporter activity"/>
    <property type="evidence" value="ECO:0007669"/>
    <property type="project" value="InterPro"/>
</dbReference>
<name>A0A6N8FU19_9CHRO</name>
<feature type="transmembrane region" description="Helical" evidence="6">
    <location>
        <begin position="287"/>
        <end position="310"/>
    </location>
</feature>
<dbReference type="EMBL" id="NAPY01000010">
    <property type="protein sequence ID" value="MUL36441.1"/>
    <property type="molecule type" value="Genomic_DNA"/>
</dbReference>
<feature type="transmembrane region" description="Helical" evidence="6">
    <location>
        <begin position="62"/>
        <end position="83"/>
    </location>
</feature>
<feature type="transmembrane region" description="Helical" evidence="6">
    <location>
        <begin position="112"/>
        <end position="131"/>
    </location>
</feature>
<feature type="transmembrane region" description="Helical" evidence="6">
    <location>
        <begin position="388"/>
        <end position="409"/>
    </location>
</feature>
<comment type="similarity">
    <text evidence="2">Belongs to the multi antimicrobial extrusion (MATE) (TC 2.A.66.1) family.</text>
</comment>
<keyword evidence="3 6" id="KW-0812">Transmembrane</keyword>
<feature type="transmembrane region" description="Helical" evidence="6">
    <location>
        <begin position="138"/>
        <end position="157"/>
    </location>
</feature>
<protein>
    <submittedName>
        <fullName evidence="7">MATE family efflux transporter</fullName>
    </submittedName>
</protein>
<dbReference type="GO" id="GO:0005886">
    <property type="term" value="C:plasma membrane"/>
    <property type="evidence" value="ECO:0007669"/>
    <property type="project" value="TreeGrafter"/>
</dbReference>
<feature type="transmembrane region" description="Helical" evidence="6">
    <location>
        <begin position="169"/>
        <end position="189"/>
    </location>
</feature>
<proteinExistence type="inferred from homology"/>
<dbReference type="NCBIfam" id="TIGR00797">
    <property type="entry name" value="matE"/>
    <property type="match status" value="1"/>
</dbReference>
<accession>A0A6N8FU19</accession>
<sequence length="422" mass="45748">MVPLAGLIDVAFLGHLAEIRHLAGVALATVLFNYIYWTFGFLRMATTGTTAQAVGRSDREAVILIGLRNSLLALTLGLTILLLQHPLRELGFALLSATPEVKAAGRDYYNTLIWGAPATLINFVFVGWFLGREQSSKVLLLSAVANGANILLDYILINLWGLESAGAGIATATSQYLMLLVGGVLVYLEHQLRTIPIKLQQIFDWRALKAAFALNGDILIRTLALVSTFAFFTNLSSVLGTEVLATNTLLMQVVTLAAYFIDGLAFATESLAGIFRGQGSSKLLLPLLWVSGGTSLVIGLLFAILFVGFPRFLFGLLTHHLAVIEQVDNYVLWLLPILSIGSQAYMLDGYFLGLTEGHILRNASVLAAIAGIAFMLVVAYLFPSNHLLWLALSCFMAARVVTLAIQLPASYKDLKRVLSSEC</sequence>
<keyword evidence="4 6" id="KW-1133">Transmembrane helix</keyword>
<keyword evidence="8" id="KW-1185">Reference proteome</keyword>
<keyword evidence="5 6" id="KW-0472">Membrane</keyword>
<reference evidence="7 8" key="1">
    <citation type="journal article" date="2019" name="Front. Microbiol.">
        <title>Genomic Features for Desiccation Tolerance and Sugar Biosynthesis in the Extremophile Gloeocapsopsis sp. UTEX B3054.</title>
        <authorList>
            <person name="Urrejola C."/>
            <person name="Alcorta J."/>
            <person name="Salas L."/>
            <person name="Vasquez M."/>
            <person name="Polz M.F."/>
            <person name="Vicuna R."/>
            <person name="Diez B."/>
        </authorList>
    </citation>
    <scope>NUCLEOTIDE SEQUENCE [LARGE SCALE GENOMIC DNA]</scope>
    <source>
        <strain evidence="7 8">1H9</strain>
    </source>
</reference>
<feature type="transmembrane region" description="Helical" evidence="6">
    <location>
        <begin position="363"/>
        <end position="382"/>
    </location>
</feature>
<evidence type="ECO:0000256" key="3">
    <source>
        <dbReference type="ARBA" id="ARBA00022692"/>
    </source>
</evidence>
<feature type="transmembrane region" description="Helical" evidence="6">
    <location>
        <begin position="253"/>
        <end position="275"/>
    </location>
</feature>
<evidence type="ECO:0000313" key="7">
    <source>
        <dbReference type="EMBL" id="MUL36441.1"/>
    </source>
</evidence>
<evidence type="ECO:0000256" key="6">
    <source>
        <dbReference type="SAM" id="Phobius"/>
    </source>
</evidence>
<evidence type="ECO:0000256" key="1">
    <source>
        <dbReference type="ARBA" id="ARBA00004141"/>
    </source>
</evidence>
<dbReference type="Pfam" id="PF01554">
    <property type="entry name" value="MatE"/>
    <property type="match status" value="2"/>
</dbReference>
<dbReference type="OrthoDB" id="9776324at2"/>
<evidence type="ECO:0000256" key="4">
    <source>
        <dbReference type="ARBA" id="ARBA00022989"/>
    </source>
</evidence>
<dbReference type="CDD" id="cd13136">
    <property type="entry name" value="MATE_DinF_like"/>
    <property type="match status" value="1"/>
</dbReference>
<dbReference type="Proteomes" id="UP000441797">
    <property type="component" value="Unassembled WGS sequence"/>
</dbReference>
<dbReference type="InterPro" id="IPR002528">
    <property type="entry name" value="MATE_fam"/>
</dbReference>
<evidence type="ECO:0000313" key="8">
    <source>
        <dbReference type="Proteomes" id="UP000441797"/>
    </source>
</evidence>
<dbReference type="PANTHER" id="PTHR42893">
    <property type="entry name" value="PROTEIN DETOXIFICATION 44, CHLOROPLASTIC-RELATED"/>
    <property type="match status" value="1"/>
</dbReference>
<dbReference type="AlphaFoldDB" id="A0A6N8FU19"/>
<comment type="subcellular location">
    <subcellularLocation>
        <location evidence="1">Membrane</location>
        <topology evidence="1">Multi-pass membrane protein</topology>
    </subcellularLocation>
</comment>
<organism evidence="7 8">
    <name type="scientific">Gloeocapsopsis dulcis AAB1 = 1H9</name>
    <dbReference type="NCBI Taxonomy" id="1433147"/>
    <lineage>
        <taxon>Bacteria</taxon>
        <taxon>Bacillati</taxon>
        <taxon>Cyanobacteriota</taxon>
        <taxon>Cyanophyceae</taxon>
        <taxon>Oscillatoriophycideae</taxon>
        <taxon>Chroococcales</taxon>
        <taxon>Chroococcaceae</taxon>
        <taxon>Gloeocapsopsis</taxon>
        <taxon>Gloeocapsopsis dulcis</taxon>
    </lineage>
</organism>